<name>A0A2N5W9H7_9BASI</name>
<evidence type="ECO:0000313" key="4">
    <source>
        <dbReference type="Proteomes" id="UP000235388"/>
    </source>
</evidence>
<accession>A0A2N5W9H7</accession>
<dbReference type="OrthoDB" id="2507158at2759"/>
<evidence type="ECO:0000256" key="1">
    <source>
        <dbReference type="SAM" id="Phobius"/>
    </source>
</evidence>
<dbReference type="Proteomes" id="UP000235388">
    <property type="component" value="Unassembled WGS sequence"/>
</dbReference>
<keyword evidence="1" id="KW-1133">Transmembrane helix</keyword>
<keyword evidence="1" id="KW-0472">Membrane</keyword>
<dbReference type="EMBL" id="PGCJ01000001">
    <property type="protein sequence ID" value="PLW58889.1"/>
    <property type="molecule type" value="Genomic_DNA"/>
</dbReference>
<keyword evidence="4" id="KW-1185">Reference proteome</keyword>
<evidence type="ECO:0000313" key="2">
    <source>
        <dbReference type="EMBL" id="PLW08869.1"/>
    </source>
</evidence>
<dbReference type="AlphaFoldDB" id="A0A2N5W9H7"/>
<organism evidence="3 4">
    <name type="scientific">Puccinia coronata f. sp. avenae</name>
    <dbReference type="NCBI Taxonomy" id="200324"/>
    <lineage>
        <taxon>Eukaryota</taxon>
        <taxon>Fungi</taxon>
        <taxon>Dikarya</taxon>
        <taxon>Basidiomycota</taxon>
        <taxon>Pucciniomycotina</taxon>
        <taxon>Pucciniomycetes</taxon>
        <taxon>Pucciniales</taxon>
        <taxon>Pucciniaceae</taxon>
        <taxon>Puccinia</taxon>
    </lineage>
</organism>
<comment type="caution">
    <text evidence="3">The sequence shown here is derived from an EMBL/GenBank/DDBJ whole genome shotgun (WGS) entry which is preliminary data.</text>
</comment>
<gene>
    <name evidence="3" type="ORF">PCANC_00319</name>
    <name evidence="2" type="ORF">PCANC_21837</name>
</gene>
<sequence>MSGCYSVREQGIRWKALPLLFIIGFGVVKSNTLIESFGLPRDQKEALQISRFILVKHSDSNQAFLKSKHDRDDEVEGDWQTRLKEIVKESGNGPEHWIGGAGHESTEMVSIKTNTVSPLRFKLSKTPLPQTYSYFFLVDQDGPRRRTTEKVDEKLFDAFSNSIDRSTNALLRFFGAQPLEQQRFSVRLSWDASDHVHLHLNLDQAPASLSDLATTHSSISFFNLTITPNFDKFADEPSHPSNSFVDLFLIIEPLLLNALPMFTLLPLISTCVCILSVAYFAGLPSRFESFIKNFSE</sequence>
<feature type="transmembrane region" description="Helical" evidence="1">
    <location>
        <begin position="258"/>
        <end position="282"/>
    </location>
</feature>
<proteinExistence type="predicted"/>
<evidence type="ECO:0000313" key="3">
    <source>
        <dbReference type="EMBL" id="PLW58889.1"/>
    </source>
</evidence>
<protein>
    <submittedName>
        <fullName evidence="3">Uncharacterized protein</fullName>
    </submittedName>
</protein>
<reference evidence="3 4" key="1">
    <citation type="submission" date="2017-11" db="EMBL/GenBank/DDBJ databases">
        <title>De novo assembly and phasing of dikaryotic genomes from two isolates of Puccinia coronata f. sp. avenae, the causal agent of oat crown rust.</title>
        <authorList>
            <person name="Miller M.E."/>
            <person name="Zhang Y."/>
            <person name="Omidvar V."/>
            <person name="Sperschneider J."/>
            <person name="Schwessinger B."/>
            <person name="Raley C."/>
            <person name="Palmer J.M."/>
            <person name="Garnica D."/>
            <person name="Upadhyaya N."/>
            <person name="Rathjen J."/>
            <person name="Taylor J.M."/>
            <person name="Park R.F."/>
            <person name="Dodds P.N."/>
            <person name="Hirsch C.D."/>
            <person name="Kianian S.F."/>
            <person name="Figueroa M."/>
        </authorList>
    </citation>
    <scope>NUCLEOTIDE SEQUENCE [LARGE SCALE GENOMIC DNA]</scope>
    <source>
        <strain evidence="3">12NC29</strain>
    </source>
</reference>
<dbReference type="EMBL" id="PGCJ01001137">
    <property type="protein sequence ID" value="PLW08869.1"/>
    <property type="molecule type" value="Genomic_DNA"/>
</dbReference>
<keyword evidence="1" id="KW-0812">Transmembrane</keyword>